<keyword evidence="2" id="KW-0812">Transmembrane</keyword>
<evidence type="ECO:0000313" key="4">
    <source>
        <dbReference type="Proteomes" id="UP000001055"/>
    </source>
</evidence>
<dbReference type="AlphaFoldDB" id="Q0V294"/>
<keyword evidence="2" id="KW-1133">Transmembrane helix</keyword>
<dbReference type="VEuPathDB" id="FungiDB:JI435_427280"/>
<keyword evidence="2" id="KW-0472">Membrane</keyword>
<feature type="transmembrane region" description="Helical" evidence="2">
    <location>
        <begin position="431"/>
        <end position="458"/>
    </location>
</feature>
<dbReference type="OMA" id="CPFNETM"/>
<name>Q0V294_PHANO</name>
<sequence>MSELDGRFVKLGAWTNLEYGNVMGRTITTESKTGAIVIAILAIISTIGTSHLWSLIVFAYHQFRSNGVPSNGLFRQQQAILRTAPTPSSLMADATKLWWSWRRATSSALVRSLTPFAFATICTVAFLSASIFSSYIVNSSDIEVLNSSCPFASEVCIGNVSAVSMDSGLVDLNDGFGLNLPNSERVSYGRKTTCAVLSLPGHTSIVDATAFSKELLDRSPFPGEQIEIMSYGTSAANPTGWENVTVFSSLLGAKFQHTYVLKGTRDRVGARQSGGSGFVPMRGMRPDYADVTIFILVNPLSYLKPVYDPWFLATKSVPRRDAAGNDILTYFHDGVGSPMGCTIQHQYCINTKSGQQCSVPDGVPVYAIQANATLKGLERASALQLSTLQLLILLRSPDIADNVTVPATLGDKALCGAQKMRKAGGFVNINVFGLAFVISMSLFLALVNISLLKFIIYLDRTKKVLGPRTDRWIQDGVLQLQRRAYEAHGQGTWTQLGKDVPLTAKGEKLVDLPLESRPIPTHEKVDDSTGTASPGKNPAVHNSSASMFSRRDASPPVSLQRTQSVGDLPSPAVLIEVLGAPVAGSSTPSLP</sequence>
<dbReference type="InParanoid" id="Q0V294"/>
<feature type="transmembrane region" description="Helical" evidence="2">
    <location>
        <begin position="35"/>
        <end position="60"/>
    </location>
</feature>
<organism evidence="3 4">
    <name type="scientific">Phaeosphaeria nodorum (strain SN15 / ATCC MYA-4574 / FGSC 10173)</name>
    <name type="common">Glume blotch fungus</name>
    <name type="synonym">Parastagonospora nodorum</name>
    <dbReference type="NCBI Taxonomy" id="321614"/>
    <lineage>
        <taxon>Eukaryota</taxon>
        <taxon>Fungi</taxon>
        <taxon>Dikarya</taxon>
        <taxon>Ascomycota</taxon>
        <taxon>Pezizomycotina</taxon>
        <taxon>Dothideomycetes</taxon>
        <taxon>Pleosporomycetidae</taxon>
        <taxon>Pleosporales</taxon>
        <taxon>Pleosporineae</taxon>
        <taxon>Phaeosphaeriaceae</taxon>
        <taxon>Parastagonospora</taxon>
    </lineage>
</organism>
<reference evidence="4" key="1">
    <citation type="journal article" date="2007" name="Plant Cell">
        <title>Dothideomycete-plant interactions illuminated by genome sequencing and EST analysis of the wheat pathogen Stagonospora nodorum.</title>
        <authorList>
            <person name="Hane J.K."/>
            <person name="Lowe R.G."/>
            <person name="Solomon P.S."/>
            <person name="Tan K.C."/>
            <person name="Schoch C.L."/>
            <person name="Spatafora J.W."/>
            <person name="Crous P.W."/>
            <person name="Kodira C."/>
            <person name="Birren B.W."/>
            <person name="Galagan J.E."/>
            <person name="Torriani S.F."/>
            <person name="McDonald B.A."/>
            <person name="Oliver R.P."/>
        </authorList>
    </citation>
    <scope>NUCLEOTIDE SEQUENCE [LARGE SCALE GENOMIC DNA]</scope>
    <source>
        <strain evidence="4">SN15 / ATCC MYA-4574 / FGSC 10173</strain>
    </source>
</reference>
<feature type="region of interest" description="Disordered" evidence="1">
    <location>
        <begin position="515"/>
        <end position="566"/>
    </location>
</feature>
<evidence type="ECO:0000256" key="2">
    <source>
        <dbReference type="SAM" id="Phobius"/>
    </source>
</evidence>
<protein>
    <submittedName>
        <fullName evidence="3">Uncharacterized protein</fullName>
    </submittedName>
</protein>
<dbReference type="GeneID" id="5969344"/>
<evidence type="ECO:0000256" key="1">
    <source>
        <dbReference type="SAM" id="MobiDB-lite"/>
    </source>
</evidence>
<accession>Q0V294</accession>
<dbReference type="KEGG" id="pno:SNOG_01870"/>
<dbReference type="EMBL" id="CH445327">
    <property type="protein sequence ID" value="EAT90082.1"/>
    <property type="molecule type" value="Genomic_DNA"/>
</dbReference>
<dbReference type="RefSeq" id="XP_001792494.1">
    <property type="nucleotide sequence ID" value="XM_001792442.1"/>
</dbReference>
<evidence type="ECO:0000313" key="3">
    <source>
        <dbReference type="EMBL" id="EAT90082.1"/>
    </source>
</evidence>
<proteinExistence type="predicted"/>
<feature type="transmembrane region" description="Helical" evidence="2">
    <location>
        <begin position="116"/>
        <end position="137"/>
    </location>
</feature>
<dbReference type="Proteomes" id="UP000001055">
    <property type="component" value="Unassembled WGS sequence"/>
</dbReference>
<feature type="compositionally biased region" description="Polar residues" evidence="1">
    <location>
        <begin position="528"/>
        <end position="547"/>
    </location>
</feature>
<gene>
    <name evidence="3" type="ORF">SNOG_01870</name>
</gene>